<dbReference type="GO" id="GO:0005829">
    <property type="term" value="C:cytosol"/>
    <property type="evidence" value="ECO:0007669"/>
    <property type="project" value="TreeGrafter"/>
</dbReference>
<keyword evidence="5" id="KW-0012">Acyltransferase</keyword>
<dbReference type="InterPro" id="IPR036969">
    <property type="entry name" value="Citrate_synthase_sf"/>
</dbReference>
<dbReference type="Pfam" id="PF00285">
    <property type="entry name" value="Citrate_synt"/>
    <property type="match status" value="1"/>
</dbReference>
<dbReference type="GO" id="GO:0036440">
    <property type="term" value="F:citrate synthase activity"/>
    <property type="evidence" value="ECO:0007669"/>
    <property type="project" value="UniProtKB-EC"/>
</dbReference>
<organism evidence="5 6">
    <name type="scientific">Pigmentiphaga humi</name>
    <dbReference type="NCBI Taxonomy" id="2478468"/>
    <lineage>
        <taxon>Bacteria</taxon>
        <taxon>Pseudomonadati</taxon>
        <taxon>Pseudomonadota</taxon>
        <taxon>Betaproteobacteria</taxon>
        <taxon>Burkholderiales</taxon>
        <taxon>Alcaligenaceae</taxon>
        <taxon>Pigmentiphaga</taxon>
    </lineage>
</organism>
<evidence type="ECO:0000256" key="1">
    <source>
        <dbReference type="ARBA" id="ARBA00004751"/>
    </source>
</evidence>
<evidence type="ECO:0000313" key="5">
    <source>
        <dbReference type="EMBL" id="VCU69837.1"/>
    </source>
</evidence>
<dbReference type="Gene3D" id="1.10.230.10">
    <property type="entry name" value="Cytochrome P450-Terp, domain 2"/>
    <property type="match status" value="1"/>
</dbReference>
<dbReference type="SUPFAM" id="SSF48256">
    <property type="entry name" value="Citrate synthase"/>
    <property type="match status" value="1"/>
</dbReference>
<evidence type="ECO:0000256" key="4">
    <source>
        <dbReference type="ARBA" id="ARBA00022679"/>
    </source>
</evidence>
<comment type="similarity">
    <text evidence="2">Belongs to the citrate synthase family.</text>
</comment>
<name>A0A3P4B0L2_9BURK</name>
<dbReference type="AlphaFoldDB" id="A0A3P4B0L2"/>
<evidence type="ECO:0000256" key="2">
    <source>
        <dbReference type="ARBA" id="ARBA00010566"/>
    </source>
</evidence>
<dbReference type="PANTHER" id="PTHR11739">
    <property type="entry name" value="CITRATE SYNTHASE"/>
    <property type="match status" value="1"/>
</dbReference>
<dbReference type="EMBL" id="UWPJ01000016">
    <property type="protein sequence ID" value="VCU69837.1"/>
    <property type="molecule type" value="Genomic_DNA"/>
</dbReference>
<dbReference type="InterPro" id="IPR016142">
    <property type="entry name" value="Citrate_synth-like_lrg_a-sub"/>
</dbReference>
<comment type="pathway">
    <text evidence="1">Carbohydrate metabolism; tricarboxylic acid cycle; isocitrate from oxaloacetate: step 1/2.</text>
</comment>
<dbReference type="PRINTS" id="PR00143">
    <property type="entry name" value="CITRTSNTHASE"/>
</dbReference>
<dbReference type="Proteomes" id="UP000277294">
    <property type="component" value="Unassembled WGS sequence"/>
</dbReference>
<dbReference type="GO" id="GO:0006099">
    <property type="term" value="P:tricarboxylic acid cycle"/>
    <property type="evidence" value="ECO:0007669"/>
    <property type="project" value="UniProtKB-UniPathway"/>
</dbReference>
<reference evidence="5 6" key="1">
    <citation type="submission" date="2018-10" db="EMBL/GenBank/DDBJ databases">
        <authorList>
            <person name="Criscuolo A."/>
        </authorList>
    </citation>
    <scope>NUCLEOTIDE SEQUENCE [LARGE SCALE GENOMIC DNA]</scope>
    <source>
        <strain evidence="5">DnA1</strain>
    </source>
</reference>
<dbReference type="UniPathway" id="UPA00223">
    <property type="reaction ID" value="UER00717"/>
</dbReference>
<keyword evidence="6" id="KW-1185">Reference proteome</keyword>
<dbReference type="Gene3D" id="1.10.580.10">
    <property type="entry name" value="Citrate Synthase, domain 1"/>
    <property type="match status" value="1"/>
</dbReference>
<sequence length="405" mass="43996">MSASSLRLLTAEEALRLLSIRRQTLYAYVSKGWIRSVAVPNSREHRYLYDDCQRVHQRALARAGHRAAASAALSGDTPLISSAITELRPSGPWYRGYSALELAAAGISFEAVCHLLWQGELAEPVACPPATLTLQTAYHPGPNGDSRHWHRQFASCLLTSDTLEKPTGYADCLALQQHAIGYLGHLGPARRFIPAQPRQPCVAHLAAALGLADTPLVRQSLGLFLILFCEHELSPSTFAVRTAASTGTAVTAALASALAVTTGHALHGIYIELQDWLARHPGLPALQAAAHASLEAGRGLPGYNHPVYHDQDVRTTALLEHLRTHYAHLPALQPLLAYIDWLAAEHGLHPRHELACLALGRALGLPLEQVPAVFVVARQAGWIAHYLEQCEQGQLFRPRAYLTPG</sequence>
<evidence type="ECO:0000256" key="3">
    <source>
        <dbReference type="ARBA" id="ARBA00012972"/>
    </source>
</evidence>
<dbReference type="InterPro" id="IPR002020">
    <property type="entry name" value="Citrate_synthase"/>
</dbReference>
<proteinExistence type="inferred from homology"/>
<dbReference type="EC" id="2.3.3.16" evidence="3"/>
<dbReference type="OrthoDB" id="9800864at2"/>
<protein>
    <recommendedName>
        <fullName evidence="3">citrate synthase (unknown stereospecificity)</fullName>
        <ecNumber evidence="3">2.3.3.16</ecNumber>
    </recommendedName>
</protein>
<dbReference type="GO" id="GO:0005975">
    <property type="term" value="P:carbohydrate metabolic process"/>
    <property type="evidence" value="ECO:0007669"/>
    <property type="project" value="TreeGrafter"/>
</dbReference>
<dbReference type="InterPro" id="IPR016143">
    <property type="entry name" value="Citrate_synth-like_sm_a-sub"/>
</dbReference>
<accession>A0A3P4B0L2</accession>
<dbReference type="PANTHER" id="PTHR11739:SF4">
    <property type="entry name" value="CITRATE SYNTHASE, PEROXISOMAL"/>
    <property type="match status" value="1"/>
</dbReference>
<evidence type="ECO:0000313" key="6">
    <source>
        <dbReference type="Proteomes" id="UP000277294"/>
    </source>
</evidence>
<dbReference type="RefSeq" id="WP_160142225.1">
    <property type="nucleotide sequence ID" value="NZ_UWPJ01000016.1"/>
</dbReference>
<keyword evidence="4 5" id="KW-0808">Transferase</keyword>
<gene>
    <name evidence="5" type="primary">citZ_2</name>
    <name evidence="5" type="ORF">PIGHUM_01902</name>
</gene>